<evidence type="ECO:0000313" key="1">
    <source>
        <dbReference type="EMBL" id="KEH40917.1"/>
    </source>
</evidence>
<sequence>MLGKKVAHLRGLSYLCLLPRKIESLKARLSILDCKGEDEVLSDANIKGMHGITSDILSLSRINTSICWQQSRMLWLKEGGANSKYFHLVLSSRRRGGGLIKPFSKEEVKSAVWDCDSFKILRPDGVNFGFIKKFWNDIKNDILRFISEFCRNDKLTKGSVISESQTMLVKDRQILDGILIAKEEVDEARYEVGSVNSTVIFHLQFVNDTLLLGVKSWANVRALWVVLVLFELISGLKVNFNKSTLVRVNIAATWLSEAVTILG</sequence>
<reference evidence="1 3" key="2">
    <citation type="journal article" date="2014" name="BMC Genomics">
        <title>An improved genome release (version Mt4.0) for the model legume Medicago truncatula.</title>
        <authorList>
            <person name="Tang H."/>
            <person name="Krishnakumar V."/>
            <person name="Bidwell S."/>
            <person name="Rosen B."/>
            <person name="Chan A."/>
            <person name="Zhou S."/>
            <person name="Gentzbittel L."/>
            <person name="Childs K.L."/>
            <person name="Yandell M."/>
            <person name="Gundlach H."/>
            <person name="Mayer K.F."/>
            <person name="Schwartz D.C."/>
            <person name="Town C.D."/>
        </authorList>
    </citation>
    <scope>GENOME REANNOTATION</scope>
    <source>
        <strain evidence="1">A17</strain>
        <strain evidence="2 3">cv. Jemalong A17</strain>
    </source>
</reference>
<evidence type="ECO:0008006" key="4">
    <source>
        <dbReference type="Google" id="ProtNLM"/>
    </source>
</evidence>
<dbReference type="EMBL" id="CM001217">
    <property type="protein sequence ID" value="KEH40917.1"/>
    <property type="molecule type" value="Genomic_DNA"/>
</dbReference>
<dbReference type="EnsemblPlants" id="KEH40917">
    <property type="protein sequence ID" value="KEH40917"/>
    <property type="gene ID" value="MTR_1g037510"/>
</dbReference>
<reference evidence="1 3" key="1">
    <citation type="journal article" date="2011" name="Nature">
        <title>The Medicago genome provides insight into the evolution of rhizobial symbioses.</title>
        <authorList>
            <person name="Young N.D."/>
            <person name="Debelle F."/>
            <person name="Oldroyd G.E."/>
            <person name="Geurts R."/>
            <person name="Cannon S.B."/>
            <person name="Udvardi M.K."/>
            <person name="Benedito V.A."/>
            <person name="Mayer K.F."/>
            <person name="Gouzy J."/>
            <person name="Schoof H."/>
            <person name="Van de Peer Y."/>
            <person name="Proost S."/>
            <person name="Cook D.R."/>
            <person name="Meyers B.C."/>
            <person name="Spannagl M."/>
            <person name="Cheung F."/>
            <person name="De Mita S."/>
            <person name="Krishnakumar V."/>
            <person name="Gundlach H."/>
            <person name="Zhou S."/>
            <person name="Mudge J."/>
            <person name="Bharti A.K."/>
            <person name="Murray J.D."/>
            <person name="Naoumkina M.A."/>
            <person name="Rosen B."/>
            <person name="Silverstein K.A."/>
            <person name="Tang H."/>
            <person name="Rombauts S."/>
            <person name="Zhao P.X."/>
            <person name="Zhou P."/>
            <person name="Barbe V."/>
            <person name="Bardou P."/>
            <person name="Bechner M."/>
            <person name="Bellec A."/>
            <person name="Berger A."/>
            <person name="Berges H."/>
            <person name="Bidwell S."/>
            <person name="Bisseling T."/>
            <person name="Choisne N."/>
            <person name="Couloux A."/>
            <person name="Denny R."/>
            <person name="Deshpande S."/>
            <person name="Dai X."/>
            <person name="Doyle J.J."/>
            <person name="Dudez A.M."/>
            <person name="Farmer A.D."/>
            <person name="Fouteau S."/>
            <person name="Franken C."/>
            <person name="Gibelin C."/>
            <person name="Gish J."/>
            <person name="Goldstein S."/>
            <person name="Gonzalez A.J."/>
            <person name="Green P.J."/>
            <person name="Hallab A."/>
            <person name="Hartog M."/>
            <person name="Hua A."/>
            <person name="Humphray S.J."/>
            <person name="Jeong D.H."/>
            <person name="Jing Y."/>
            <person name="Jocker A."/>
            <person name="Kenton S.M."/>
            <person name="Kim D.J."/>
            <person name="Klee K."/>
            <person name="Lai H."/>
            <person name="Lang C."/>
            <person name="Lin S."/>
            <person name="Macmil S.L."/>
            <person name="Magdelenat G."/>
            <person name="Matthews L."/>
            <person name="McCorrison J."/>
            <person name="Monaghan E.L."/>
            <person name="Mun J.H."/>
            <person name="Najar F.Z."/>
            <person name="Nicholson C."/>
            <person name="Noirot C."/>
            <person name="O'Bleness M."/>
            <person name="Paule C.R."/>
            <person name="Poulain J."/>
            <person name="Prion F."/>
            <person name="Qin B."/>
            <person name="Qu C."/>
            <person name="Retzel E.F."/>
            <person name="Riddle C."/>
            <person name="Sallet E."/>
            <person name="Samain S."/>
            <person name="Samson N."/>
            <person name="Sanders I."/>
            <person name="Saurat O."/>
            <person name="Scarpelli C."/>
            <person name="Schiex T."/>
            <person name="Segurens B."/>
            <person name="Severin A.J."/>
            <person name="Sherrier D.J."/>
            <person name="Shi R."/>
            <person name="Sims S."/>
            <person name="Singer S.R."/>
            <person name="Sinharoy S."/>
            <person name="Sterck L."/>
            <person name="Viollet A."/>
            <person name="Wang B.B."/>
            <person name="Wang K."/>
            <person name="Wang M."/>
            <person name="Wang X."/>
            <person name="Warfsmann J."/>
            <person name="Weissenbach J."/>
            <person name="White D.D."/>
            <person name="White J.D."/>
            <person name="Wiley G.B."/>
            <person name="Wincker P."/>
            <person name="Xing Y."/>
            <person name="Yang L."/>
            <person name="Yao Z."/>
            <person name="Ying F."/>
            <person name="Zhai J."/>
            <person name="Zhou L."/>
            <person name="Zuber A."/>
            <person name="Denarie J."/>
            <person name="Dixon R.A."/>
            <person name="May G.D."/>
            <person name="Schwartz D.C."/>
            <person name="Rogers J."/>
            <person name="Quetier F."/>
            <person name="Town C.D."/>
            <person name="Roe B.A."/>
        </authorList>
    </citation>
    <scope>NUCLEOTIDE SEQUENCE [LARGE SCALE GENOMIC DNA]</scope>
    <source>
        <strain evidence="1">A17</strain>
        <strain evidence="2 3">cv. Jemalong A17</strain>
    </source>
</reference>
<name>A0A072VGM6_MEDTR</name>
<dbReference type="HOGENOM" id="CLU_1059109_0_0_1"/>
<reference evidence="2" key="3">
    <citation type="submission" date="2015-04" db="UniProtKB">
        <authorList>
            <consortium name="EnsemblPlants"/>
        </authorList>
    </citation>
    <scope>IDENTIFICATION</scope>
    <source>
        <strain evidence="2">cv. Jemalong A17</strain>
    </source>
</reference>
<evidence type="ECO:0000313" key="3">
    <source>
        <dbReference type="Proteomes" id="UP000002051"/>
    </source>
</evidence>
<protein>
    <recommendedName>
        <fullName evidence="4">Cysteine-rich receptor-like protein kinase</fullName>
    </recommendedName>
</protein>
<dbReference type="STRING" id="3880.A0A072VGM6"/>
<dbReference type="AlphaFoldDB" id="A0A072VGM6"/>
<keyword evidence="3" id="KW-1185">Reference proteome</keyword>
<evidence type="ECO:0000313" key="2">
    <source>
        <dbReference type="EnsemblPlants" id="KEH40917"/>
    </source>
</evidence>
<organism evidence="1 3">
    <name type="scientific">Medicago truncatula</name>
    <name type="common">Barrel medic</name>
    <name type="synonym">Medicago tribuloides</name>
    <dbReference type="NCBI Taxonomy" id="3880"/>
    <lineage>
        <taxon>Eukaryota</taxon>
        <taxon>Viridiplantae</taxon>
        <taxon>Streptophyta</taxon>
        <taxon>Embryophyta</taxon>
        <taxon>Tracheophyta</taxon>
        <taxon>Spermatophyta</taxon>
        <taxon>Magnoliopsida</taxon>
        <taxon>eudicotyledons</taxon>
        <taxon>Gunneridae</taxon>
        <taxon>Pentapetalae</taxon>
        <taxon>rosids</taxon>
        <taxon>fabids</taxon>
        <taxon>Fabales</taxon>
        <taxon>Fabaceae</taxon>
        <taxon>Papilionoideae</taxon>
        <taxon>50 kb inversion clade</taxon>
        <taxon>NPAAA clade</taxon>
        <taxon>Hologalegina</taxon>
        <taxon>IRL clade</taxon>
        <taxon>Trifolieae</taxon>
        <taxon>Medicago</taxon>
    </lineage>
</organism>
<dbReference type="Proteomes" id="UP000002051">
    <property type="component" value="Unassembled WGS sequence"/>
</dbReference>
<gene>
    <name evidence="1" type="ordered locus">MTR_1g037510</name>
</gene>
<proteinExistence type="predicted"/>
<accession>A0A072VGM6</accession>